<dbReference type="PANTHER" id="PTHR35115">
    <property type="entry name" value="CYCLIN DELTA-3"/>
    <property type="match status" value="1"/>
</dbReference>
<comment type="caution">
    <text evidence="1">The sequence shown here is derived from an EMBL/GenBank/DDBJ whole genome shotgun (WGS) entry which is preliminary data.</text>
</comment>
<evidence type="ECO:0008006" key="2">
    <source>
        <dbReference type="Google" id="ProtNLM"/>
    </source>
</evidence>
<evidence type="ECO:0000313" key="1">
    <source>
        <dbReference type="EMBL" id="PWZ05693.1"/>
    </source>
</evidence>
<dbReference type="EMBL" id="NCVQ01000010">
    <property type="protein sequence ID" value="PWZ05693.1"/>
    <property type="molecule type" value="Genomic_DNA"/>
</dbReference>
<reference evidence="1" key="1">
    <citation type="journal article" date="2018" name="Nat. Genet.">
        <title>Extensive intraspecific gene order and gene structural variations between Mo17 and other maize genomes.</title>
        <authorList>
            <person name="Sun S."/>
            <person name="Zhou Y."/>
            <person name="Chen J."/>
            <person name="Shi J."/>
            <person name="Zhao H."/>
            <person name="Zhao H."/>
            <person name="Song W."/>
            <person name="Zhang M."/>
            <person name="Cui Y."/>
            <person name="Dong X."/>
            <person name="Liu H."/>
            <person name="Ma X."/>
            <person name="Jiao Y."/>
            <person name="Wang B."/>
            <person name="Wei X."/>
            <person name="Stein J.C."/>
            <person name="Glaubitz J.C."/>
            <person name="Lu F."/>
            <person name="Yu G."/>
            <person name="Liang C."/>
            <person name="Fengler K."/>
            <person name="Li B."/>
            <person name="Rafalski A."/>
            <person name="Schnable P.S."/>
            <person name="Ware D.H."/>
            <person name="Buckler E.S."/>
            <person name="Lai J."/>
        </authorList>
    </citation>
    <scope>NUCLEOTIDE SEQUENCE [LARGE SCALE GENOMIC DNA]</scope>
    <source>
        <tissue evidence="1">Seedling</tissue>
    </source>
</reference>
<organism evidence="1">
    <name type="scientific">Zea mays</name>
    <name type="common">Maize</name>
    <dbReference type="NCBI Taxonomy" id="4577"/>
    <lineage>
        <taxon>Eukaryota</taxon>
        <taxon>Viridiplantae</taxon>
        <taxon>Streptophyta</taxon>
        <taxon>Embryophyta</taxon>
        <taxon>Tracheophyta</taxon>
        <taxon>Spermatophyta</taxon>
        <taxon>Magnoliopsida</taxon>
        <taxon>Liliopsida</taxon>
        <taxon>Poales</taxon>
        <taxon>Poaceae</taxon>
        <taxon>PACMAD clade</taxon>
        <taxon>Panicoideae</taxon>
        <taxon>Andropogonodae</taxon>
        <taxon>Andropogoneae</taxon>
        <taxon>Tripsacinae</taxon>
        <taxon>Zea</taxon>
    </lineage>
</organism>
<name>A0A3L6DC19_MAIZE</name>
<dbReference type="Proteomes" id="UP000251960">
    <property type="component" value="Chromosome 9"/>
</dbReference>
<protein>
    <recommendedName>
        <fullName evidence="2">CemA-like proton extrusion protein-related</fullName>
    </recommendedName>
</protein>
<dbReference type="ExpressionAtlas" id="A0A3L6DC19">
    <property type="expression patterns" value="baseline and differential"/>
</dbReference>
<accession>A0A3L6DC19</accession>
<dbReference type="AlphaFoldDB" id="A0A3L6DC19"/>
<proteinExistence type="predicted"/>
<sequence length="283" mass="31013">MKPPVSRAAFASVLIGPRTLGASLVAARCASSSAAAAVTAYDHASFVKEIAATDPPEHLNSLLNVLQARGEKIVSPGAKRGLIPCVVPLSESPAGDLTSLLRWPTAPTGMEMPVVEVRKHGLWFLAKNVKQYIHRILVEADLTGDDLWAAVGEAGKNLYAKGEFKESQVADLDVYLLKKVGLFPDVIERKTLRHLEKGDNEAAELAGWEDEQLEFIREKVTEEGKREDLKRGKAPEQVILDEAAFLMDLASVDGNWDEVVDRIAECYREAGLHDIANFIAYRE</sequence>
<dbReference type="PANTHER" id="PTHR35115:SF1">
    <property type="entry name" value="PROTEIN IN CHLOROPLAST ATPASE BIOGENESIS, CHLOROPLASTIC"/>
    <property type="match status" value="1"/>
</dbReference>
<gene>
    <name evidence="1" type="ORF">Zm00014a_011506</name>
</gene>
<dbReference type="InterPro" id="IPR045287">
    <property type="entry name" value="PAB"/>
</dbReference>